<dbReference type="Pfam" id="PF01253">
    <property type="entry name" value="SUI1"/>
    <property type="match status" value="1"/>
</dbReference>
<feature type="region of interest" description="Disordered" evidence="6">
    <location>
        <begin position="1"/>
        <end position="39"/>
    </location>
</feature>
<sequence length="260" mass="27162">MQSTKANAKISSTRIPQAQKKKPAAFAVSTPSSSEVEISAVAPPEVESAAGDKAAVVVQPKAPLLALEGWGLASYSSSDEEGEAKPKPAAGAKKVKPSAGNKTAAKSRTPSKEKYLLSASKNKKSAAQQDQKTKPEDDLFTRGATAGFGDELLTSSAFDPFADGDDASSTASGAGAVVHLRWHQRNGRKSLTTVQGISAAYNYAKILRDLKRELCCNGIVVEDEELGSVIQLQGDHRKAVAAFIVKAGMATKANVKIHGA</sequence>
<dbReference type="SUPFAM" id="SSF55159">
    <property type="entry name" value="eIF1-like"/>
    <property type="match status" value="1"/>
</dbReference>
<gene>
    <name evidence="8" type="ORF">HU200_063500</name>
</gene>
<evidence type="ECO:0000313" key="8">
    <source>
        <dbReference type="EMBL" id="KAF8651251.1"/>
    </source>
</evidence>
<evidence type="ECO:0000256" key="1">
    <source>
        <dbReference type="ARBA" id="ARBA00003130"/>
    </source>
</evidence>
<proteinExistence type="inferred from homology"/>
<dbReference type="InterPro" id="IPR001950">
    <property type="entry name" value="SUI1"/>
</dbReference>
<dbReference type="GO" id="GO:0006417">
    <property type="term" value="P:regulation of translation"/>
    <property type="evidence" value="ECO:0007669"/>
    <property type="project" value="UniProtKB-KW"/>
</dbReference>
<feature type="region of interest" description="Disordered" evidence="6">
    <location>
        <begin position="75"/>
        <end position="141"/>
    </location>
</feature>
<feature type="domain" description="SUI1" evidence="7">
    <location>
        <begin position="178"/>
        <end position="248"/>
    </location>
</feature>
<dbReference type="FunFam" id="3.30.780.10:FF:000001">
    <property type="entry name" value="Eukaryotic translation initiation factor SUI1"/>
    <property type="match status" value="1"/>
</dbReference>
<evidence type="ECO:0000259" key="7">
    <source>
        <dbReference type="PROSITE" id="PS50296"/>
    </source>
</evidence>
<evidence type="ECO:0000256" key="4">
    <source>
        <dbReference type="ARBA" id="ARBA00022917"/>
    </source>
</evidence>
<reference evidence="8" key="1">
    <citation type="submission" date="2020-07" db="EMBL/GenBank/DDBJ databases">
        <title>Genome sequence and genetic diversity analysis of an under-domesticated orphan crop, white fonio (Digitaria exilis).</title>
        <authorList>
            <person name="Bennetzen J.L."/>
            <person name="Chen S."/>
            <person name="Ma X."/>
            <person name="Wang X."/>
            <person name="Yssel A.E.J."/>
            <person name="Chaluvadi S.R."/>
            <person name="Johnson M."/>
            <person name="Gangashetty P."/>
            <person name="Hamidou F."/>
            <person name="Sanogo M.D."/>
            <person name="Zwaenepoel A."/>
            <person name="Wallace J."/>
            <person name="Van De Peer Y."/>
            <person name="Van Deynze A."/>
        </authorList>
    </citation>
    <scope>NUCLEOTIDE SEQUENCE</scope>
    <source>
        <tissue evidence="8">Leaves</tissue>
    </source>
</reference>
<name>A0A835AB22_9POAL</name>
<dbReference type="InterPro" id="IPR005874">
    <property type="entry name" value="SUI1_euk"/>
</dbReference>
<dbReference type="OrthoDB" id="691292at2759"/>
<feature type="compositionally biased region" description="Polar residues" evidence="6">
    <location>
        <begin position="1"/>
        <end position="15"/>
    </location>
</feature>
<keyword evidence="9" id="KW-1185">Reference proteome</keyword>
<comment type="caution">
    <text evidence="8">The sequence shown here is derived from an EMBL/GenBank/DDBJ whole genome shotgun (WGS) entry which is preliminary data.</text>
</comment>
<comment type="similarity">
    <text evidence="2">Belongs to the SUI1 family.</text>
</comment>
<dbReference type="CDD" id="cd11566">
    <property type="entry name" value="eIF1_SUI1"/>
    <property type="match status" value="1"/>
</dbReference>
<dbReference type="PANTHER" id="PTHR10388">
    <property type="entry name" value="EUKARYOTIC TRANSLATION INITIATION FACTOR SUI1"/>
    <property type="match status" value="1"/>
</dbReference>
<keyword evidence="3" id="KW-0810">Translation regulation</keyword>
<dbReference type="AlphaFoldDB" id="A0A835AB22"/>
<keyword evidence="4" id="KW-0648">Protein biosynthesis</keyword>
<organism evidence="8 9">
    <name type="scientific">Digitaria exilis</name>
    <dbReference type="NCBI Taxonomy" id="1010633"/>
    <lineage>
        <taxon>Eukaryota</taxon>
        <taxon>Viridiplantae</taxon>
        <taxon>Streptophyta</taxon>
        <taxon>Embryophyta</taxon>
        <taxon>Tracheophyta</taxon>
        <taxon>Spermatophyta</taxon>
        <taxon>Magnoliopsida</taxon>
        <taxon>Liliopsida</taxon>
        <taxon>Poales</taxon>
        <taxon>Poaceae</taxon>
        <taxon>PACMAD clade</taxon>
        <taxon>Panicoideae</taxon>
        <taxon>Panicodae</taxon>
        <taxon>Paniceae</taxon>
        <taxon>Anthephorinae</taxon>
        <taxon>Digitaria</taxon>
    </lineage>
</organism>
<feature type="compositionally biased region" description="Low complexity" evidence="6">
    <location>
        <begin position="87"/>
        <end position="100"/>
    </location>
</feature>
<dbReference type="GO" id="GO:0003743">
    <property type="term" value="F:translation initiation factor activity"/>
    <property type="evidence" value="ECO:0007669"/>
    <property type="project" value="InterPro"/>
</dbReference>
<evidence type="ECO:0000256" key="3">
    <source>
        <dbReference type="ARBA" id="ARBA00022845"/>
    </source>
</evidence>
<evidence type="ECO:0000256" key="6">
    <source>
        <dbReference type="SAM" id="MobiDB-lite"/>
    </source>
</evidence>
<comment type="function">
    <text evidence="1">Probably involved in translation.</text>
</comment>
<dbReference type="InterPro" id="IPR036877">
    <property type="entry name" value="SUI1_dom_sf"/>
</dbReference>
<accession>A0A835AB22</accession>
<evidence type="ECO:0000313" key="9">
    <source>
        <dbReference type="Proteomes" id="UP000636709"/>
    </source>
</evidence>
<evidence type="ECO:0000256" key="5">
    <source>
        <dbReference type="ARBA" id="ARBA00070288"/>
    </source>
</evidence>
<protein>
    <recommendedName>
        <fullName evidence="5">Protein translation factor SUI1 homolog</fullName>
    </recommendedName>
</protein>
<evidence type="ECO:0000256" key="2">
    <source>
        <dbReference type="ARBA" id="ARBA00005422"/>
    </source>
</evidence>
<dbReference type="EMBL" id="JACEFO010002685">
    <property type="protein sequence ID" value="KAF8651251.1"/>
    <property type="molecule type" value="Genomic_DNA"/>
</dbReference>
<dbReference type="PROSITE" id="PS50296">
    <property type="entry name" value="SUI1"/>
    <property type="match status" value="1"/>
</dbReference>
<dbReference type="GO" id="GO:0003729">
    <property type="term" value="F:mRNA binding"/>
    <property type="evidence" value="ECO:0007669"/>
    <property type="project" value="UniProtKB-ARBA"/>
</dbReference>
<feature type="compositionally biased region" description="Basic and acidic residues" evidence="6">
    <location>
        <begin position="131"/>
        <end position="140"/>
    </location>
</feature>
<dbReference type="Gene3D" id="3.30.780.10">
    <property type="entry name" value="SUI1-like domain"/>
    <property type="match status" value="1"/>
</dbReference>
<dbReference type="Proteomes" id="UP000636709">
    <property type="component" value="Unassembled WGS sequence"/>
</dbReference>